<evidence type="ECO:0008006" key="3">
    <source>
        <dbReference type="Google" id="ProtNLM"/>
    </source>
</evidence>
<evidence type="ECO:0000313" key="2">
    <source>
        <dbReference type="Proteomes" id="UP000521872"/>
    </source>
</evidence>
<sequence length="233" mass="26497">MNAEDSLPPLLGDGHGKYRVHIVGNSGSGKSTTATALAKILNLPCISMDRIMWQPGWVQTPTEEFQAKLRKQLDQASGSWIVEGNYESVGGLMALEESTDVICEFFAVTLVLDSKDAFTPGLDPPLMLYFPRLILRTFMRLFRLKEPCSPGCFEKPSEVFFSKDSIIWWCISHHWTMKRRCKARMEKIGIETGSDVERRRMRRLGGWGSSVKRWLFDVETMVQSKNSESRKAI</sequence>
<dbReference type="InterPro" id="IPR052922">
    <property type="entry name" value="Cytidylate_Kinase-2"/>
</dbReference>
<name>A0A8H4VT50_9AGAR</name>
<dbReference type="Proteomes" id="UP000521872">
    <property type="component" value="Unassembled WGS sequence"/>
</dbReference>
<dbReference type="Gene3D" id="3.40.50.300">
    <property type="entry name" value="P-loop containing nucleotide triphosphate hydrolases"/>
    <property type="match status" value="1"/>
</dbReference>
<dbReference type="PANTHER" id="PTHR37816:SF1">
    <property type="entry name" value="TOXIN"/>
    <property type="match status" value="1"/>
</dbReference>
<comment type="caution">
    <text evidence="1">The sequence shown here is derived from an EMBL/GenBank/DDBJ whole genome shotgun (WGS) entry which is preliminary data.</text>
</comment>
<gene>
    <name evidence="1" type="ORF">D9613_004757</name>
</gene>
<dbReference type="AlphaFoldDB" id="A0A8H4VT50"/>
<dbReference type="InterPro" id="IPR027417">
    <property type="entry name" value="P-loop_NTPase"/>
</dbReference>
<reference evidence="1 2" key="1">
    <citation type="submission" date="2019-12" db="EMBL/GenBank/DDBJ databases">
        <authorList>
            <person name="Floudas D."/>
            <person name="Bentzer J."/>
            <person name="Ahren D."/>
            <person name="Johansson T."/>
            <person name="Persson P."/>
            <person name="Tunlid A."/>
        </authorList>
    </citation>
    <scope>NUCLEOTIDE SEQUENCE [LARGE SCALE GENOMIC DNA]</scope>
    <source>
        <strain evidence="1 2">CBS 102.39</strain>
    </source>
</reference>
<dbReference type="SUPFAM" id="SSF52540">
    <property type="entry name" value="P-loop containing nucleoside triphosphate hydrolases"/>
    <property type="match status" value="1"/>
</dbReference>
<keyword evidence="2" id="KW-1185">Reference proteome</keyword>
<evidence type="ECO:0000313" key="1">
    <source>
        <dbReference type="EMBL" id="KAF4619380.1"/>
    </source>
</evidence>
<accession>A0A8H4VT50</accession>
<organism evidence="1 2">
    <name type="scientific">Agrocybe pediades</name>
    <dbReference type="NCBI Taxonomy" id="84607"/>
    <lineage>
        <taxon>Eukaryota</taxon>
        <taxon>Fungi</taxon>
        <taxon>Dikarya</taxon>
        <taxon>Basidiomycota</taxon>
        <taxon>Agaricomycotina</taxon>
        <taxon>Agaricomycetes</taxon>
        <taxon>Agaricomycetidae</taxon>
        <taxon>Agaricales</taxon>
        <taxon>Agaricineae</taxon>
        <taxon>Strophariaceae</taxon>
        <taxon>Agrocybe</taxon>
    </lineage>
</organism>
<proteinExistence type="predicted"/>
<dbReference type="PANTHER" id="PTHR37816">
    <property type="entry name" value="YALI0E33011P"/>
    <property type="match status" value="1"/>
</dbReference>
<dbReference type="EMBL" id="JAACJL010000016">
    <property type="protein sequence ID" value="KAF4619380.1"/>
    <property type="molecule type" value="Genomic_DNA"/>
</dbReference>
<protein>
    <recommendedName>
        <fullName evidence="3">Adenylate kinase</fullName>
    </recommendedName>
</protein>